<dbReference type="AlphaFoldDB" id="A0A6J6BIT8"/>
<dbReference type="Gene3D" id="3.40.50.880">
    <property type="match status" value="1"/>
</dbReference>
<dbReference type="InterPro" id="IPR052158">
    <property type="entry name" value="INH-QAR"/>
</dbReference>
<dbReference type="EMBL" id="CAEZSU010000002">
    <property type="protein sequence ID" value="CAB4538309.1"/>
    <property type="molecule type" value="Genomic_DNA"/>
</dbReference>
<dbReference type="CDD" id="cd03139">
    <property type="entry name" value="GATase1_PfpI_2"/>
    <property type="match status" value="1"/>
</dbReference>
<proteinExistence type="predicted"/>
<accession>A0A6J6BIT8</accession>
<feature type="domain" description="DJ-1/PfpI" evidence="1">
    <location>
        <begin position="4"/>
        <end position="164"/>
    </location>
</feature>
<dbReference type="GO" id="GO:0006355">
    <property type="term" value="P:regulation of DNA-templated transcription"/>
    <property type="evidence" value="ECO:0007669"/>
    <property type="project" value="TreeGrafter"/>
</dbReference>
<evidence type="ECO:0000313" key="2">
    <source>
        <dbReference type="EMBL" id="CAB4538309.1"/>
    </source>
</evidence>
<organism evidence="2">
    <name type="scientific">freshwater metagenome</name>
    <dbReference type="NCBI Taxonomy" id="449393"/>
    <lineage>
        <taxon>unclassified sequences</taxon>
        <taxon>metagenomes</taxon>
        <taxon>ecological metagenomes</taxon>
    </lineage>
</organism>
<name>A0A6J6BIT8_9ZZZZ</name>
<dbReference type="Pfam" id="PF01965">
    <property type="entry name" value="DJ-1_PfpI"/>
    <property type="match status" value="1"/>
</dbReference>
<gene>
    <name evidence="2" type="ORF">UFOPK1495_00038</name>
    <name evidence="3" type="ORF">UFOPK1711_01428</name>
    <name evidence="4" type="ORF">UFOPK2143_00024</name>
</gene>
<dbReference type="SUPFAM" id="SSF52317">
    <property type="entry name" value="Class I glutamine amidotransferase-like"/>
    <property type="match status" value="1"/>
</dbReference>
<protein>
    <submittedName>
        <fullName evidence="2">Unannotated protein</fullName>
    </submittedName>
</protein>
<dbReference type="InterPro" id="IPR002818">
    <property type="entry name" value="DJ-1/PfpI"/>
</dbReference>
<evidence type="ECO:0000313" key="3">
    <source>
        <dbReference type="EMBL" id="CAB4584587.1"/>
    </source>
</evidence>
<dbReference type="PANTHER" id="PTHR43130:SF2">
    <property type="entry name" value="DJ-1_PFPI DOMAIN-CONTAINING PROTEIN"/>
    <property type="match status" value="1"/>
</dbReference>
<dbReference type="EMBL" id="CAEZVV010000001">
    <property type="protein sequence ID" value="CAB4632835.1"/>
    <property type="molecule type" value="Genomic_DNA"/>
</dbReference>
<dbReference type="InterPro" id="IPR029062">
    <property type="entry name" value="Class_I_gatase-like"/>
</dbReference>
<sequence length="212" mass="22580">MTTVGLVLYPQFTALDIVGPFQTLVDVPDLDVFFVAAEKGPVVDHTGRLTIEATHSFDEIDALDVIVVPGGLADRGIDRTNAVVQFVEKIHPTTTWTTSVCTGSIYLAHAGILNGLTATTHWASYDRLEALGAMPTEQRVITQGKIITAAGVSSGIDMGLVLVAALQGDEMAKMIQLAIEYDPQPPFDSGAPSKVSPEMKDLVATIFSSPVR</sequence>
<evidence type="ECO:0000259" key="1">
    <source>
        <dbReference type="Pfam" id="PF01965"/>
    </source>
</evidence>
<reference evidence="2" key="1">
    <citation type="submission" date="2020-05" db="EMBL/GenBank/DDBJ databases">
        <authorList>
            <person name="Chiriac C."/>
            <person name="Salcher M."/>
            <person name="Ghai R."/>
            <person name="Kavagutti S V."/>
        </authorList>
    </citation>
    <scope>NUCLEOTIDE SEQUENCE</scope>
</reference>
<dbReference type="PANTHER" id="PTHR43130">
    <property type="entry name" value="ARAC-FAMILY TRANSCRIPTIONAL REGULATOR"/>
    <property type="match status" value="1"/>
</dbReference>
<dbReference type="EMBL" id="CAEZTR010000101">
    <property type="protein sequence ID" value="CAB4584587.1"/>
    <property type="molecule type" value="Genomic_DNA"/>
</dbReference>
<evidence type="ECO:0000313" key="4">
    <source>
        <dbReference type="EMBL" id="CAB4632835.1"/>
    </source>
</evidence>